<organism evidence="1 2">
    <name type="scientific">Mycena albidolilacea</name>
    <dbReference type="NCBI Taxonomy" id="1033008"/>
    <lineage>
        <taxon>Eukaryota</taxon>
        <taxon>Fungi</taxon>
        <taxon>Dikarya</taxon>
        <taxon>Basidiomycota</taxon>
        <taxon>Agaricomycotina</taxon>
        <taxon>Agaricomycetes</taxon>
        <taxon>Agaricomycetidae</taxon>
        <taxon>Agaricales</taxon>
        <taxon>Marasmiineae</taxon>
        <taxon>Mycenaceae</taxon>
        <taxon>Mycena</taxon>
    </lineage>
</organism>
<reference evidence="1" key="1">
    <citation type="submission" date="2023-03" db="EMBL/GenBank/DDBJ databases">
        <title>Massive genome expansion in bonnet fungi (Mycena s.s.) driven by repeated elements and novel gene families across ecological guilds.</title>
        <authorList>
            <consortium name="Lawrence Berkeley National Laboratory"/>
            <person name="Harder C.B."/>
            <person name="Miyauchi S."/>
            <person name="Viragh M."/>
            <person name="Kuo A."/>
            <person name="Thoen E."/>
            <person name="Andreopoulos B."/>
            <person name="Lu D."/>
            <person name="Skrede I."/>
            <person name="Drula E."/>
            <person name="Henrissat B."/>
            <person name="Morin E."/>
            <person name="Kohler A."/>
            <person name="Barry K."/>
            <person name="LaButti K."/>
            <person name="Morin E."/>
            <person name="Salamov A."/>
            <person name="Lipzen A."/>
            <person name="Mereny Z."/>
            <person name="Hegedus B."/>
            <person name="Baldrian P."/>
            <person name="Stursova M."/>
            <person name="Weitz H."/>
            <person name="Taylor A."/>
            <person name="Grigoriev I.V."/>
            <person name="Nagy L.G."/>
            <person name="Martin F."/>
            <person name="Kauserud H."/>
        </authorList>
    </citation>
    <scope>NUCLEOTIDE SEQUENCE</scope>
    <source>
        <strain evidence="1">CBHHK002</strain>
    </source>
</reference>
<comment type="caution">
    <text evidence="1">The sequence shown here is derived from an EMBL/GenBank/DDBJ whole genome shotgun (WGS) entry which is preliminary data.</text>
</comment>
<dbReference type="EMBL" id="JARIHO010000014">
    <property type="protein sequence ID" value="KAJ7350691.1"/>
    <property type="molecule type" value="Genomic_DNA"/>
</dbReference>
<evidence type="ECO:0000313" key="1">
    <source>
        <dbReference type="EMBL" id="KAJ7350691.1"/>
    </source>
</evidence>
<protein>
    <submittedName>
        <fullName evidence="1">Uncharacterized protein</fullName>
    </submittedName>
</protein>
<keyword evidence="2" id="KW-1185">Reference proteome</keyword>
<proteinExistence type="predicted"/>
<name>A0AAD7ETA7_9AGAR</name>
<dbReference type="AlphaFoldDB" id="A0AAD7ETA7"/>
<dbReference type="Proteomes" id="UP001218218">
    <property type="component" value="Unassembled WGS sequence"/>
</dbReference>
<gene>
    <name evidence="1" type="ORF">DFH08DRAFT_115413</name>
</gene>
<sequence>MTLRRLSMAQESLDLCSSSDEPLRRLSGSSHQDWLSEMIFATRAMASGAEFVPLPGVRAALGAVVILLETVEVCRQALLCVLVDIRFQKIKRNREDLRDLCVSTFEIVLILEEEVQIHGRTAGVRFAGLLENFISFLRYLQGGLERLLRRRSGLRGRFQEILGTARMTEDIARNRMRLNELRSNFLLVTTINTNLNVSGIQNSVAVLQSIPKNPRLP</sequence>
<accession>A0AAD7ETA7</accession>
<evidence type="ECO:0000313" key="2">
    <source>
        <dbReference type="Proteomes" id="UP001218218"/>
    </source>
</evidence>